<dbReference type="PANTHER" id="PTHR30035:SF3">
    <property type="entry name" value="INTERMEMBRANE PHOSPHOLIPID TRANSPORT SYSTEM LIPOPROTEIN MLAA"/>
    <property type="match status" value="1"/>
</dbReference>
<evidence type="ECO:0000256" key="3">
    <source>
        <dbReference type="SAM" id="SignalP"/>
    </source>
</evidence>
<name>C7NAT0_LEPBD</name>
<dbReference type="EMBL" id="CP001685">
    <property type="protein sequence ID" value="ACV39261.1"/>
    <property type="molecule type" value="Genomic_DNA"/>
</dbReference>
<reference evidence="4 5" key="1">
    <citation type="journal article" date="2009" name="Stand. Genomic Sci.">
        <title>Complete genome sequence of Leptotrichia buccalis type strain (C-1013-b).</title>
        <authorList>
            <person name="Ivanova N."/>
            <person name="Gronow S."/>
            <person name="Lapidus A."/>
            <person name="Copeland A."/>
            <person name="Glavina Del Rio T."/>
            <person name="Nolan M."/>
            <person name="Lucas S."/>
            <person name="Chen F."/>
            <person name="Tice H."/>
            <person name="Cheng J.F."/>
            <person name="Saunders E."/>
            <person name="Bruce D."/>
            <person name="Goodwin L."/>
            <person name="Brettin T."/>
            <person name="Detter J.C."/>
            <person name="Han C."/>
            <person name="Pitluck S."/>
            <person name="Mikhailova N."/>
            <person name="Pati A."/>
            <person name="Mavrommatis K."/>
            <person name="Chen A."/>
            <person name="Palaniappan K."/>
            <person name="Land M."/>
            <person name="Hauser L."/>
            <person name="Chang Y.J."/>
            <person name="Jeffries C.D."/>
            <person name="Chain P."/>
            <person name="Rohde C."/>
            <person name="Goker M."/>
            <person name="Bristow J."/>
            <person name="Eisen J.A."/>
            <person name="Markowitz V."/>
            <person name="Hugenholtz P."/>
            <person name="Kyrpides N.C."/>
            <person name="Klenk H.P."/>
        </authorList>
    </citation>
    <scope>NUCLEOTIDE SEQUENCE [LARGE SCALE GENOMIC DNA]</scope>
    <source>
        <strain evidence="5">ATCC 14201 / DSM 1135 / JCM 12969 / NCTC 10249 / C-1013-b</strain>
    </source>
</reference>
<dbReference type="PRINTS" id="PR01805">
    <property type="entry name" value="VACJLIPOPROT"/>
</dbReference>
<feature type="signal peptide" evidence="3">
    <location>
        <begin position="1"/>
        <end position="24"/>
    </location>
</feature>
<dbReference type="Proteomes" id="UP000001910">
    <property type="component" value="Chromosome"/>
</dbReference>
<gene>
    <name evidence="4" type="ordered locus">Lebu_1376</name>
</gene>
<evidence type="ECO:0000313" key="5">
    <source>
        <dbReference type="Proteomes" id="UP000001910"/>
    </source>
</evidence>
<dbReference type="eggNOG" id="COG2853">
    <property type="taxonomic scope" value="Bacteria"/>
</dbReference>
<dbReference type="RefSeq" id="WP_015769602.1">
    <property type="nucleotide sequence ID" value="NC_013192.1"/>
</dbReference>
<dbReference type="Pfam" id="PF04333">
    <property type="entry name" value="MlaA"/>
    <property type="match status" value="1"/>
</dbReference>
<dbReference type="GO" id="GO:0120010">
    <property type="term" value="P:intermembrane phospholipid transfer"/>
    <property type="evidence" value="ECO:0007669"/>
    <property type="project" value="TreeGrafter"/>
</dbReference>
<keyword evidence="2 3" id="KW-0732">Signal</keyword>
<proteinExistence type="inferred from homology"/>
<evidence type="ECO:0000256" key="2">
    <source>
        <dbReference type="ARBA" id="ARBA00022729"/>
    </source>
</evidence>
<comment type="similarity">
    <text evidence="1">Belongs to the MlaA family.</text>
</comment>
<dbReference type="AlphaFoldDB" id="C7NAT0"/>
<evidence type="ECO:0000256" key="1">
    <source>
        <dbReference type="ARBA" id="ARBA00010634"/>
    </source>
</evidence>
<accession>C7NAT0</accession>
<feature type="chain" id="PRO_5002980957" evidence="3">
    <location>
        <begin position="25"/>
        <end position="327"/>
    </location>
</feature>
<dbReference type="InterPro" id="IPR007428">
    <property type="entry name" value="MlaA"/>
</dbReference>
<dbReference type="GO" id="GO:0016020">
    <property type="term" value="C:membrane"/>
    <property type="evidence" value="ECO:0007669"/>
    <property type="project" value="InterPro"/>
</dbReference>
<dbReference type="PANTHER" id="PTHR30035">
    <property type="entry name" value="LIPOPROTEIN VACJ-RELATED"/>
    <property type="match status" value="1"/>
</dbReference>
<dbReference type="HOGENOM" id="CLU_852052_0_0_0"/>
<organism evidence="4 5">
    <name type="scientific">Leptotrichia buccalis (strain ATCC 14201 / DSM 1135 / JCM 12969 / NCTC 10249 / C-1013-b)</name>
    <dbReference type="NCBI Taxonomy" id="523794"/>
    <lineage>
        <taxon>Bacteria</taxon>
        <taxon>Fusobacteriati</taxon>
        <taxon>Fusobacteriota</taxon>
        <taxon>Fusobacteriia</taxon>
        <taxon>Fusobacteriales</taxon>
        <taxon>Leptotrichiaceae</taxon>
        <taxon>Leptotrichia</taxon>
    </lineage>
</organism>
<dbReference type="KEGG" id="lba:Lebu_1376"/>
<protein>
    <submittedName>
        <fullName evidence="4">VacJ family lipoprotein</fullName>
    </submittedName>
</protein>
<dbReference type="OrthoDB" id="9785326at2"/>
<sequence length="327" mass="36766">MTRKNKLLIFGTMLIIATVGQAKAKNLKNENTAVFIEENEKEANDDIFIEFTEEKNEKAPDKNIDVVSYTNLKTNKKNKKDENKYVAFEQDNYGILAANLEELDEDYIVSSQVFELTGIKDSLEPLNRRMYAFNTQLDRKVLYPASRVYSAVVPKPIRKGISNFYNNFNEIPTFVNSVLQLKPGKAVNALGRFFVNSTVGVLGVADVATKFGMKKDPETMGDTLGHYGVRGGSYLILPVFGPSNLRDAFGTAVDTLGEGAVRGLVEDKLFFDTGVFDKNIYGSTRPIVTGLNARSMLSMRYGDLNSPFEYDLIKALYYNYRKIRIIK</sequence>
<keyword evidence="5" id="KW-1185">Reference proteome</keyword>
<keyword evidence="4" id="KW-0449">Lipoprotein</keyword>
<evidence type="ECO:0000313" key="4">
    <source>
        <dbReference type="EMBL" id="ACV39261.1"/>
    </source>
</evidence>
<dbReference type="STRING" id="523794.Lebu_1376"/>